<feature type="region of interest" description="Disordered" evidence="1">
    <location>
        <begin position="1"/>
        <end position="108"/>
    </location>
</feature>
<feature type="compositionally biased region" description="Acidic residues" evidence="1">
    <location>
        <begin position="77"/>
        <end position="86"/>
    </location>
</feature>
<evidence type="ECO:0000313" key="2">
    <source>
        <dbReference type="EMBL" id="THU95118.1"/>
    </source>
</evidence>
<accession>A0A4S8M0K0</accession>
<feature type="compositionally biased region" description="Polar residues" evidence="1">
    <location>
        <begin position="40"/>
        <end position="73"/>
    </location>
</feature>
<keyword evidence="3" id="KW-1185">Reference proteome</keyword>
<proteinExistence type="predicted"/>
<reference evidence="2 3" key="1">
    <citation type="journal article" date="2019" name="Nat. Ecol. Evol.">
        <title>Megaphylogeny resolves global patterns of mushroom evolution.</title>
        <authorList>
            <person name="Varga T."/>
            <person name="Krizsan K."/>
            <person name="Foldi C."/>
            <person name="Dima B."/>
            <person name="Sanchez-Garcia M."/>
            <person name="Sanchez-Ramirez S."/>
            <person name="Szollosi G.J."/>
            <person name="Szarkandi J.G."/>
            <person name="Papp V."/>
            <person name="Albert L."/>
            <person name="Andreopoulos W."/>
            <person name="Angelini C."/>
            <person name="Antonin V."/>
            <person name="Barry K.W."/>
            <person name="Bougher N.L."/>
            <person name="Buchanan P."/>
            <person name="Buyck B."/>
            <person name="Bense V."/>
            <person name="Catcheside P."/>
            <person name="Chovatia M."/>
            <person name="Cooper J."/>
            <person name="Damon W."/>
            <person name="Desjardin D."/>
            <person name="Finy P."/>
            <person name="Geml J."/>
            <person name="Haridas S."/>
            <person name="Hughes K."/>
            <person name="Justo A."/>
            <person name="Karasinski D."/>
            <person name="Kautmanova I."/>
            <person name="Kiss B."/>
            <person name="Kocsube S."/>
            <person name="Kotiranta H."/>
            <person name="LaButti K.M."/>
            <person name="Lechner B.E."/>
            <person name="Liimatainen K."/>
            <person name="Lipzen A."/>
            <person name="Lukacs Z."/>
            <person name="Mihaltcheva S."/>
            <person name="Morgado L.N."/>
            <person name="Niskanen T."/>
            <person name="Noordeloos M.E."/>
            <person name="Ohm R.A."/>
            <person name="Ortiz-Santana B."/>
            <person name="Ovrebo C."/>
            <person name="Racz N."/>
            <person name="Riley R."/>
            <person name="Savchenko A."/>
            <person name="Shiryaev A."/>
            <person name="Soop K."/>
            <person name="Spirin V."/>
            <person name="Szebenyi C."/>
            <person name="Tomsovsky M."/>
            <person name="Tulloss R.E."/>
            <person name="Uehling J."/>
            <person name="Grigoriev I.V."/>
            <person name="Vagvolgyi C."/>
            <person name="Papp T."/>
            <person name="Martin F.M."/>
            <person name="Miettinen O."/>
            <person name="Hibbett D.S."/>
            <person name="Nagy L.G."/>
        </authorList>
    </citation>
    <scope>NUCLEOTIDE SEQUENCE [LARGE SCALE GENOMIC DNA]</scope>
    <source>
        <strain evidence="2 3">CBS 962.96</strain>
    </source>
</reference>
<protein>
    <submittedName>
        <fullName evidence="2">Uncharacterized protein</fullName>
    </submittedName>
</protein>
<evidence type="ECO:0000313" key="3">
    <source>
        <dbReference type="Proteomes" id="UP000297245"/>
    </source>
</evidence>
<dbReference type="AlphaFoldDB" id="A0A4S8M0K0"/>
<evidence type="ECO:0000256" key="1">
    <source>
        <dbReference type="SAM" id="MobiDB-lite"/>
    </source>
</evidence>
<dbReference type="Proteomes" id="UP000297245">
    <property type="component" value="Unassembled WGS sequence"/>
</dbReference>
<organism evidence="2 3">
    <name type="scientific">Dendrothele bispora (strain CBS 962.96)</name>
    <dbReference type="NCBI Taxonomy" id="1314807"/>
    <lineage>
        <taxon>Eukaryota</taxon>
        <taxon>Fungi</taxon>
        <taxon>Dikarya</taxon>
        <taxon>Basidiomycota</taxon>
        <taxon>Agaricomycotina</taxon>
        <taxon>Agaricomycetes</taxon>
        <taxon>Agaricomycetidae</taxon>
        <taxon>Agaricales</taxon>
        <taxon>Agaricales incertae sedis</taxon>
        <taxon>Dendrothele</taxon>
    </lineage>
</organism>
<dbReference type="EMBL" id="ML179208">
    <property type="protein sequence ID" value="THU95118.1"/>
    <property type="molecule type" value="Genomic_DNA"/>
</dbReference>
<gene>
    <name evidence="2" type="ORF">K435DRAFT_859902</name>
</gene>
<sequence>MPPKTVAFKPSRKAVEQAKKNIKTTSHVESDGSPLRPKKTSSSTPRPASPVKSSSRPYTRTNGHIQAVSSPTLPENGDTDQPEALDETIASSQETDSGSAERTGRYQGASEFMRPFLGRLGSFVRYLLHKEEPKGLLQRCECGLDVRDDPVS</sequence>
<name>A0A4S8M0K0_DENBC</name>
<feature type="compositionally biased region" description="Polar residues" evidence="1">
    <location>
        <begin position="89"/>
        <end position="100"/>
    </location>
</feature>